<dbReference type="InterPro" id="IPR036390">
    <property type="entry name" value="WH_DNA-bd_sf"/>
</dbReference>
<evidence type="ECO:0000313" key="8">
    <source>
        <dbReference type="EMBL" id="CEZ19862.1"/>
    </source>
</evidence>
<dbReference type="Gene3D" id="1.10.10.10">
    <property type="entry name" value="Winged helix-like DNA-binding domain superfamily/Winged helix DNA-binding domain"/>
    <property type="match status" value="1"/>
</dbReference>
<dbReference type="PANTHER" id="PTHR12835">
    <property type="entry name" value="BIOTIN PROTEIN LIGASE"/>
    <property type="match status" value="1"/>
</dbReference>
<dbReference type="SUPFAM" id="SSF55681">
    <property type="entry name" value="Class II aaRS and biotin synthetases"/>
    <property type="match status" value="1"/>
</dbReference>
<evidence type="ECO:0000313" key="9">
    <source>
        <dbReference type="Proteomes" id="UP000064007"/>
    </source>
</evidence>
<dbReference type="InterPro" id="IPR004408">
    <property type="entry name" value="Biotin_CoA_COase_ligase"/>
</dbReference>
<organism evidence="8 9">
    <name type="scientific">Candidatus Methylopumilus planktonicus</name>
    <dbReference type="NCBI Taxonomy" id="1581557"/>
    <lineage>
        <taxon>Bacteria</taxon>
        <taxon>Pseudomonadati</taxon>
        <taxon>Pseudomonadota</taxon>
        <taxon>Betaproteobacteria</taxon>
        <taxon>Nitrosomonadales</taxon>
        <taxon>Methylophilaceae</taxon>
        <taxon>Candidatus Methylopumilus</taxon>
    </lineage>
</organism>
<feature type="domain" description="BPL/LPL catalytic" evidence="7">
    <location>
        <begin position="72"/>
        <end position="263"/>
    </location>
</feature>
<keyword evidence="2 6" id="KW-0547">Nucleotide-binding</keyword>
<dbReference type="InterPro" id="IPR045864">
    <property type="entry name" value="aa-tRNA-synth_II/BPL/LPL"/>
</dbReference>
<comment type="function">
    <text evidence="6">Acts both as a biotin--[acetyl-CoA-carboxylase] ligase and a repressor.</text>
</comment>
<keyword evidence="6" id="KW-0678">Repressor</keyword>
<dbReference type="InterPro" id="IPR030855">
    <property type="entry name" value="Bifunct_BirA"/>
</dbReference>
<evidence type="ECO:0000256" key="3">
    <source>
        <dbReference type="ARBA" id="ARBA00022840"/>
    </source>
</evidence>
<dbReference type="Gene3D" id="2.30.30.100">
    <property type="match status" value="1"/>
</dbReference>
<evidence type="ECO:0000256" key="4">
    <source>
        <dbReference type="ARBA" id="ARBA00023267"/>
    </source>
</evidence>
<accession>A0A0D6EW73</accession>
<dbReference type="Pfam" id="PF02237">
    <property type="entry name" value="BPL_C"/>
    <property type="match status" value="1"/>
</dbReference>
<feature type="binding site" evidence="6">
    <location>
        <begin position="120"/>
        <end position="122"/>
    </location>
    <ligand>
        <name>biotin</name>
        <dbReference type="ChEBI" id="CHEBI:57586"/>
    </ligand>
</feature>
<dbReference type="PANTHER" id="PTHR12835:SF5">
    <property type="entry name" value="BIOTIN--PROTEIN LIGASE"/>
    <property type="match status" value="1"/>
</dbReference>
<dbReference type="AlphaFoldDB" id="A0A0D6EW73"/>
<keyword evidence="3 6" id="KW-0067">ATP-binding</keyword>
<dbReference type="InterPro" id="IPR036388">
    <property type="entry name" value="WH-like_DNA-bd_sf"/>
</dbReference>
<evidence type="ECO:0000256" key="5">
    <source>
        <dbReference type="ARBA" id="ARBA00047846"/>
    </source>
</evidence>
<feature type="DNA-binding region" description="H-T-H motif" evidence="6">
    <location>
        <begin position="21"/>
        <end position="40"/>
    </location>
</feature>
<dbReference type="NCBIfam" id="TIGR00121">
    <property type="entry name" value="birA_ligase"/>
    <property type="match status" value="1"/>
</dbReference>
<dbReference type="GO" id="GO:0005524">
    <property type="term" value="F:ATP binding"/>
    <property type="evidence" value="ECO:0007669"/>
    <property type="project" value="UniProtKB-UniRule"/>
</dbReference>
<comment type="similarity">
    <text evidence="6">Belongs to the biotin--protein ligase family.</text>
</comment>
<keyword evidence="6" id="KW-0804">Transcription</keyword>
<dbReference type="RefSeq" id="WP_046488415.1">
    <property type="nucleotide sequence ID" value="NZ_LN827929.1"/>
</dbReference>
<dbReference type="InterPro" id="IPR003142">
    <property type="entry name" value="BPL_C"/>
</dbReference>
<dbReference type="InterPro" id="IPR004143">
    <property type="entry name" value="BPL_LPL_catalytic"/>
</dbReference>
<proteinExistence type="inferred from homology"/>
<dbReference type="EMBL" id="LN827929">
    <property type="protein sequence ID" value="CEZ19862.1"/>
    <property type="molecule type" value="Genomic_DNA"/>
</dbReference>
<sequence>MQHSLVFKVLDVLSDGKFHSGESIAKTFDISRVSIWNAIKKAEEFGVEIYSVRGRGYKLIQPITLLKKSSIQQVMGEIHHWFNIEIFDVMESTNSYLMEKASADHPHASVAATLIQTKGRGRRGRSWQSALGESLTFSLLWRFNGGAATLSGLSLAVGIALIRSFHRFGVMGALLKWPNDVLIQDGSQYKKLAGILIELQGDMEGQSSAVIGIGINLKLSKKSLSHIDQPAIDLTSVSVEEINPNELLGQILKDLADVLGQFNISKFSSLKEEWMTYHVYQHQTVTLSLGDGRSVTGLAQGVTEDGALMIETPSNGIETFSSGEITLRKA</sequence>
<reference evidence="9" key="1">
    <citation type="submission" date="2014-12" db="EMBL/GenBank/DDBJ databases">
        <authorList>
            <person name="Salcher M.M."/>
        </authorList>
    </citation>
    <scope>NUCLEOTIDE SEQUENCE [LARGE SCALE GENOMIC DNA]</scope>
    <source>
        <strain evidence="9">MMS-10A-171</strain>
    </source>
</reference>
<dbReference type="EC" id="6.3.4.15" evidence="6"/>
<keyword evidence="6" id="KW-0805">Transcription regulation</keyword>
<dbReference type="InterPro" id="IPR013196">
    <property type="entry name" value="HTH_11"/>
</dbReference>
<dbReference type="STRING" id="1581557.BN1208_0979"/>
<keyword evidence="1 6" id="KW-0436">Ligase</keyword>
<dbReference type="PROSITE" id="PS51733">
    <property type="entry name" value="BPL_LPL_CATALYTIC"/>
    <property type="match status" value="1"/>
</dbReference>
<dbReference type="KEGG" id="mbat:BN1208_0979"/>
<dbReference type="HOGENOM" id="CLU_051096_4_0_4"/>
<comment type="catalytic activity">
    <reaction evidence="5 6">
        <text>biotin + L-lysyl-[protein] + ATP = N(6)-biotinyl-L-lysyl-[protein] + AMP + diphosphate + H(+)</text>
        <dbReference type="Rhea" id="RHEA:11756"/>
        <dbReference type="Rhea" id="RHEA-COMP:9752"/>
        <dbReference type="Rhea" id="RHEA-COMP:10505"/>
        <dbReference type="ChEBI" id="CHEBI:15378"/>
        <dbReference type="ChEBI" id="CHEBI:29969"/>
        <dbReference type="ChEBI" id="CHEBI:30616"/>
        <dbReference type="ChEBI" id="CHEBI:33019"/>
        <dbReference type="ChEBI" id="CHEBI:57586"/>
        <dbReference type="ChEBI" id="CHEBI:83144"/>
        <dbReference type="ChEBI" id="CHEBI:456215"/>
        <dbReference type="EC" id="6.3.4.15"/>
    </reaction>
</comment>
<evidence type="ECO:0000256" key="1">
    <source>
        <dbReference type="ARBA" id="ARBA00022598"/>
    </source>
</evidence>
<dbReference type="OrthoDB" id="9807064at2"/>
<dbReference type="GO" id="GO:0006355">
    <property type="term" value="P:regulation of DNA-templated transcription"/>
    <property type="evidence" value="ECO:0007669"/>
    <property type="project" value="UniProtKB-UniRule"/>
</dbReference>
<name>A0A0D6EW73_9PROT</name>
<dbReference type="SUPFAM" id="SSF46785">
    <property type="entry name" value="Winged helix' DNA-binding domain"/>
    <property type="match status" value="1"/>
</dbReference>
<dbReference type="Pfam" id="PF03099">
    <property type="entry name" value="BPL_LplA_LipB"/>
    <property type="match status" value="1"/>
</dbReference>
<keyword evidence="6" id="KW-0238">DNA-binding</keyword>
<keyword evidence="4 6" id="KW-0092">Biotin</keyword>
<keyword evidence="9" id="KW-1185">Reference proteome</keyword>
<dbReference type="InterPro" id="IPR008988">
    <property type="entry name" value="Transcriptional_repressor_C"/>
</dbReference>
<dbReference type="CDD" id="cd16442">
    <property type="entry name" value="BPL"/>
    <property type="match status" value="1"/>
</dbReference>
<dbReference type="GO" id="GO:0005737">
    <property type="term" value="C:cytoplasm"/>
    <property type="evidence" value="ECO:0007669"/>
    <property type="project" value="TreeGrafter"/>
</dbReference>
<dbReference type="GO" id="GO:0003677">
    <property type="term" value="F:DNA binding"/>
    <property type="evidence" value="ECO:0007669"/>
    <property type="project" value="UniProtKB-UniRule"/>
</dbReference>
<gene>
    <name evidence="6" type="primary">birA</name>
    <name evidence="8" type="ORF">BN1208_0979</name>
</gene>
<evidence type="ECO:0000256" key="6">
    <source>
        <dbReference type="HAMAP-Rule" id="MF_00978"/>
    </source>
</evidence>
<evidence type="ECO:0000259" key="7">
    <source>
        <dbReference type="PROSITE" id="PS51733"/>
    </source>
</evidence>
<feature type="binding site" evidence="6">
    <location>
        <position position="116"/>
    </location>
    <ligand>
        <name>biotin</name>
        <dbReference type="ChEBI" id="CHEBI:57586"/>
    </ligand>
</feature>
<dbReference type="GO" id="GO:0004077">
    <property type="term" value="F:biotin--[biotin carboxyl-carrier protein] ligase activity"/>
    <property type="evidence" value="ECO:0007669"/>
    <property type="project" value="UniProtKB-UniRule"/>
</dbReference>
<feature type="binding site" evidence="6">
    <location>
        <begin position="92"/>
        <end position="94"/>
    </location>
    <ligand>
        <name>biotin</name>
        <dbReference type="ChEBI" id="CHEBI:57586"/>
    </ligand>
</feature>
<evidence type="ECO:0000256" key="2">
    <source>
        <dbReference type="ARBA" id="ARBA00022741"/>
    </source>
</evidence>
<protein>
    <recommendedName>
        <fullName evidence="6">Bifunctional ligase/repressor BirA</fullName>
    </recommendedName>
    <alternativeName>
        <fullName evidence="6">Biotin--[acetyl-CoA-carboxylase] ligase</fullName>
        <ecNumber evidence="6">6.3.4.15</ecNumber>
    </alternativeName>
    <alternativeName>
        <fullName evidence="6">Biotin--protein ligase</fullName>
    </alternativeName>
    <alternativeName>
        <fullName evidence="6">Biotin-[acetyl-CoA carboxylase] synthetase</fullName>
    </alternativeName>
</protein>
<dbReference type="HAMAP" id="MF_00978">
    <property type="entry name" value="Bifunct_BirA"/>
    <property type="match status" value="1"/>
</dbReference>
<dbReference type="Proteomes" id="UP000064007">
    <property type="component" value="Chromosome 1"/>
</dbReference>
<dbReference type="SUPFAM" id="SSF50037">
    <property type="entry name" value="C-terminal domain of transcriptional repressors"/>
    <property type="match status" value="1"/>
</dbReference>
<dbReference type="Gene3D" id="3.30.930.10">
    <property type="entry name" value="Bira Bifunctional Protein, Domain 2"/>
    <property type="match status" value="1"/>
</dbReference>
<comment type="caution">
    <text evidence="6">Lacks conserved residue(s) required for the propagation of feature annotation.</text>
</comment>
<dbReference type="Pfam" id="PF08279">
    <property type="entry name" value="HTH_11"/>
    <property type="match status" value="1"/>
</dbReference>